<organism evidence="1 2">
    <name type="scientific">Circinella minor</name>
    <dbReference type="NCBI Taxonomy" id="1195481"/>
    <lineage>
        <taxon>Eukaryota</taxon>
        <taxon>Fungi</taxon>
        <taxon>Fungi incertae sedis</taxon>
        <taxon>Mucoromycota</taxon>
        <taxon>Mucoromycotina</taxon>
        <taxon>Mucoromycetes</taxon>
        <taxon>Mucorales</taxon>
        <taxon>Lichtheimiaceae</taxon>
        <taxon>Circinella</taxon>
    </lineage>
</organism>
<gene>
    <name evidence="1" type="ORF">INT45_001381</name>
</gene>
<dbReference type="AlphaFoldDB" id="A0A8H7RSU5"/>
<protein>
    <submittedName>
        <fullName evidence="1">Uncharacterized protein</fullName>
    </submittedName>
</protein>
<sequence length="173" mass="19694">MNKRAFELANQVEYGDIKKVVSKMIDTLHFDIHDDISAACLPRYVIVAFIIQEAVLQLKSRYEIDDVDDGPADIFGYCGNVHSLNDFQESFPSALGTIIPYLLVHSWYPNSIFRQTTNTFPGNVFGVVDEAPILRGDSEFNKRITTEGIGEMEREATDVRNGNDNIDRVYYYK</sequence>
<keyword evidence="2" id="KW-1185">Reference proteome</keyword>
<reference evidence="1 2" key="1">
    <citation type="submission" date="2020-12" db="EMBL/GenBank/DDBJ databases">
        <title>Metabolic potential, ecology and presence of endohyphal bacteria is reflected in genomic diversity of Mucoromycotina.</title>
        <authorList>
            <person name="Muszewska A."/>
            <person name="Okrasinska A."/>
            <person name="Steczkiewicz K."/>
            <person name="Drgas O."/>
            <person name="Orlowska M."/>
            <person name="Perlinska-Lenart U."/>
            <person name="Aleksandrzak-Piekarczyk T."/>
            <person name="Szatraj K."/>
            <person name="Zielenkiewicz U."/>
            <person name="Pilsyk S."/>
            <person name="Malc E."/>
            <person name="Mieczkowski P."/>
            <person name="Kruszewska J.S."/>
            <person name="Biernat P."/>
            <person name="Pawlowska J."/>
        </authorList>
    </citation>
    <scope>NUCLEOTIDE SEQUENCE [LARGE SCALE GENOMIC DNA]</scope>
    <source>
        <strain evidence="1 2">CBS 142.35</strain>
    </source>
</reference>
<accession>A0A8H7RSU5</accession>
<dbReference type="EMBL" id="JAEPRB010000408">
    <property type="protein sequence ID" value="KAG2216424.1"/>
    <property type="molecule type" value="Genomic_DNA"/>
</dbReference>
<evidence type="ECO:0000313" key="2">
    <source>
        <dbReference type="Proteomes" id="UP000646827"/>
    </source>
</evidence>
<proteinExistence type="predicted"/>
<name>A0A8H7RSU5_9FUNG</name>
<comment type="caution">
    <text evidence="1">The sequence shown here is derived from an EMBL/GenBank/DDBJ whole genome shotgun (WGS) entry which is preliminary data.</text>
</comment>
<dbReference type="Proteomes" id="UP000646827">
    <property type="component" value="Unassembled WGS sequence"/>
</dbReference>
<evidence type="ECO:0000313" key="1">
    <source>
        <dbReference type="EMBL" id="KAG2216424.1"/>
    </source>
</evidence>